<feature type="transmembrane region" description="Helical" evidence="2">
    <location>
        <begin position="220"/>
        <end position="238"/>
    </location>
</feature>
<sequence>MTKICSSRSNKGQLSAKRKTNRRYIYLESGIRQKSALSSSATVPSPQMNSQASRSTSERQNIWEHRLGIRAPEQNSEQKKYWEYRNIYHIPVPQGIEFWEDEDKKRWEMINIGGLDESEANRQIKKAKLQLARERQQENRGSRTPQTTNIFFIISLICFGLQIVLAAICIGFCIYQIFNNSQIEAGIAFLLLALMLLIGAAGGIFSALKRSENLAICTTVYNVTSAVGIIVAIINLYSFRVGQSGNLSAFIPIAGVVALVQQNRRRLYQKPMEMKARGKRERELNMKTEDVTRKYKQNPYVMDKDELKLENFKEWEARNLKGNAGNITIPGIFVKHINKEGVRGEGSFEQQIAVPPESRQVKDIKNWIPCSEPLQDNSDSKNNSASPAEEAEQYRETTGDLWHE</sequence>
<dbReference type="WBParaSite" id="BPAG_0000786901-mRNA-1">
    <property type="protein sequence ID" value="BPAG_0000786901-mRNA-1"/>
    <property type="gene ID" value="BPAG_0000786901"/>
</dbReference>
<evidence type="ECO:0000313" key="3">
    <source>
        <dbReference type="EMBL" id="VDN89017.1"/>
    </source>
</evidence>
<dbReference type="Proteomes" id="UP000278627">
    <property type="component" value="Unassembled WGS sequence"/>
</dbReference>
<keyword evidence="2" id="KW-0812">Transmembrane</keyword>
<keyword evidence="4" id="KW-1185">Reference proteome</keyword>
<evidence type="ECO:0000256" key="2">
    <source>
        <dbReference type="SAM" id="Phobius"/>
    </source>
</evidence>
<evidence type="ECO:0000313" key="5">
    <source>
        <dbReference type="WBParaSite" id="BPAG_0000786901-mRNA-1"/>
    </source>
</evidence>
<feature type="compositionally biased region" description="Basic and acidic residues" evidence="1">
    <location>
        <begin position="392"/>
        <end position="404"/>
    </location>
</feature>
<evidence type="ECO:0000313" key="4">
    <source>
        <dbReference type="Proteomes" id="UP000278627"/>
    </source>
</evidence>
<evidence type="ECO:0000256" key="1">
    <source>
        <dbReference type="SAM" id="MobiDB-lite"/>
    </source>
</evidence>
<dbReference type="AlphaFoldDB" id="A0A0N4TI30"/>
<dbReference type="EMBL" id="UZAD01013129">
    <property type="protein sequence ID" value="VDN89017.1"/>
    <property type="molecule type" value="Genomic_DNA"/>
</dbReference>
<organism evidence="5">
    <name type="scientific">Brugia pahangi</name>
    <name type="common">Filarial nematode worm</name>
    <dbReference type="NCBI Taxonomy" id="6280"/>
    <lineage>
        <taxon>Eukaryota</taxon>
        <taxon>Metazoa</taxon>
        <taxon>Ecdysozoa</taxon>
        <taxon>Nematoda</taxon>
        <taxon>Chromadorea</taxon>
        <taxon>Rhabditida</taxon>
        <taxon>Spirurina</taxon>
        <taxon>Spiruromorpha</taxon>
        <taxon>Filarioidea</taxon>
        <taxon>Onchocercidae</taxon>
        <taxon>Brugia</taxon>
    </lineage>
</organism>
<feature type="transmembrane region" description="Helical" evidence="2">
    <location>
        <begin position="150"/>
        <end position="177"/>
    </location>
</feature>
<keyword evidence="2" id="KW-0472">Membrane</keyword>
<accession>A0A0N4TI30</accession>
<feature type="region of interest" description="Disordered" evidence="1">
    <location>
        <begin position="36"/>
        <end position="59"/>
    </location>
</feature>
<name>A0A0N4TI30_BRUPA</name>
<feature type="transmembrane region" description="Helical" evidence="2">
    <location>
        <begin position="244"/>
        <end position="260"/>
    </location>
</feature>
<proteinExistence type="predicted"/>
<reference evidence="5" key="1">
    <citation type="submission" date="2017-02" db="UniProtKB">
        <authorList>
            <consortium name="WormBaseParasite"/>
        </authorList>
    </citation>
    <scope>IDENTIFICATION</scope>
</reference>
<keyword evidence="2" id="KW-1133">Transmembrane helix</keyword>
<reference evidence="3 4" key="2">
    <citation type="submission" date="2018-11" db="EMBL/GenBank/DDBJ databases">
        <authorList>
            <consortium name="Pathogen Informatics"/>
        </authorList>
    </citation>
    <scope>NUCLEOTIDE SEQUENCE [LARGE SCALE GENOMIC DNA]</scope>
</reference>
<protein>
    <submittedName>
        <fullName evidence="5">Transmembrane protein</fullName>
    </submittedName>
</protein>
<feature type="compositionally biased region" description="Polar residues" evidence="1">
    <location>
        <begin position="374"/>
        <end position="386"/>
    </location>
</feature>
<gene>
    <name evidence="3" type="ORF">BPAG_LOCUS7831</name>
</gene>
<feature type="region of interest" description="Disordered" evidence="1">
    <location>
        <begin position="368"/>
        <end position="404"/>
    </location>
</feature>
<feature type="transmembrane region" description="Helical" evidence="2">
    <location>
        <begin position="183"/>
        <end position="208"/>
    </location>
</feature>